<feature type="region of interest" description="Disordered" evidence="1">
    <location>
        <begin position="1"/>
        <end position="20"/>
    </location>
</feature>
<dbReference type="EMBL" id="JABMOJ010000137">
    <property type="protein sequence ID" value="NQV64477.1"/>
    <property type="molecule type" value="Genomic_DNA"/>
</dbReference>
<protein>
    <submittedName>
        <fullName evidence="4">PspC domain-containing protein</fullName>
    </submittedName>
</protein>
<comment type="caution">
    <text evidence="4">The sequence shown here is derived from an EMBL/GenBank/DDBJ whole genome shotgun (WGS) entry which is preliminary data.</text>
</comment>
<feature type="transmembrane region" description="Helical" evidence="2">
    <location>
        <begin position="44"/>
        <end position="72"/>
    </location>
</feature>
<sequence>MRRGQKYSSNSRSTDSSSLRLDNKNRKIAGVCAGLARYWGTQTVFVRLAAVIGLLLAPHAALIGYGLAYLILE</sequence>
<evidence type="ECO:0000256" key="2">
    <source>
        <dbReference type="SAM" id="Phobius"/>
    </source>
</evidence>
<evidence type="ECO:0000313" key="4">
    <source>
        <dbReference type="EMBL" id="NQV64477.1"/>
    </source>
</evidence>
<accession>A0A972VXM3</accession>
<proteinExistence type="predicted"/>
<feature type="compositionally biased region" description="Low complexity" evidence="1">
    <location>
        <begin position="8"/>
        <end position="20"/>
    </location>
</feature>
<evidence type="ECO:0000313" key="5">
    <source>
        <dbReference type="Proteomes" id="UP000754644"/>
    </source>
</evidence>
<reference evidence="4" key="1">
    <citation type="submission" date="2020-05" db="EMBL/GenBank/DDBJ databases">
        <title>Sulfur intermediates as new biogeochemical hubs in an aquatic model microbial ecosystem.</title>
        <authorList>
            <person name="Vigneron A."/>
        </authorList>
    </citation>
    <scope>NUCLEOTIDE SEQUENCE</scope>
    <source>
        <strain evidence="4">Bin.250</strain>
    </source>
</reference>
<keyword evidence="2" id="KW-0472">Membrane</keyword>
<gene>
    <name evidence="4" type="ORF">HQ497_03840</name>
</gene>
<keyword evidence="2" id="KW-1133">Transmembrane helix</keyword>
<feature type="domain" description="Phage shock protein PspC N-terminal" evidence="3">
    <location>
        <begin position="19"/>
        <end position="72"/>
    </location>
</feature>
<dbReference type="Pfam" id="PF04024">
    <property type="entry name" value="PspC"/>
    <property type="match status" value="1"/>
</dbReference>
<organism evidence="4 5">
    <name type="scientific">SAR86 cluster bacterium</name>
    <dbReference type="NCBI Taxonomy" id="2030880"/>
    <lineage>
        <taxon>Bacteria</taxon>
        <taxon>Pseudomonadati</taxon>
        <taxon>Pseudomonadota</taxon>
        <taxon>Gammaproteobacteria</taxon>
        <taxon>SAR86 cluster</taxon>
    </lineage>
</organism>
<dbReference type="InterPro" id="IPR007168">
    <property type="entry name" value="Phageshock_PspC_N"/>
</dbReference>
<evidence type="ECO:0000256" key="1">
    <source>
        <dbReference type="SAM" id="MobiDB-lite"/>
    </source>
</evidence>
<name>A0A972VXM3_9GAMM</name>
<dbReference type="Proteomes" id="UP000754644">
    <property type="component" value="Unassembled WGS sequence"/>
</dbReference>
<keyword evidence="2" id="KW-0812">Transmembrane</keyword>
<evidence type="ECO:0000259" key="3">
    <source>
        <dbReference type="Pfam" id="PF04024"/>
    </source>
</evidence>
<dbReference type="AlphaFoldDB" id="A0A972VXM3"/>